<name>A0ABQ0C977_9PROT</name>
<dbReference type="InterPro" id="IPR021505">
    <property type="entry name" value="Phage_B3_Orf6"/>
</dbReference>
<dbReference type="EMBL" id="BAAFGK010000004">
    <property type="protein sequence ID" value="GAB0057442.1"/>
    <property type="molecule type" value="Genomic_DNA"/>
</dbReference>
<organism evidence="1 2">
    <name type="scientific">Candidatus Magnetaquiglobus chichijimensis</name>
    <dbReference type="NCBI Taxonomy" id="3141448"/>
    <lineage>
        <taxon>Bacteria</taxon>
        <taxon>Pseudomonadati</taxon>
        <taxon>Pseudomonadota</taxon>
        <taxon>Magnetococcia</taxon>
        <taxon>Magnetococcales</taxon>
        <taxon>Candidatus Magnetaquicoccaceae</taxon>
        <taxon>Candidatus Magnetaquiglobus</taxon>
    </lineage>
</organism>
<evidence type="ECO:0000313" key="2">
    <source>
        <dbReference type="Proteomes" id="UP001628193"/>
    </source>
</evidence>
<accession>A0ABQ0C977</accession>
<reference evidence="1 2" key="1">
    <citation type="submission" date="2024-09" db="EMBL/GenBank/DDBJ databases">
        <title>Draft genome sequence of Candidatus Magnetaquicoccaceae bacterium FCR-1.</title>
        <authorList>
            <person name="Shimoshige H."/>
            <person name="Shimamura S."/>
            <person name="Taoka A."/>
            <person name="Kobayashi H."/>
            <person name="Maekawa T."/>
        </authorList>
    </citation>
    <scope>NUCLEOTIDE SEQUENCE [LARGE SCALE GENOMIC DNA]</scope>
    <source>
        <strain evidence="1 2">FCR-1</strain>
    </source>
</reference>
<sequence length="221" mass="24873">MSSSSNIVIPDGFWQDPQGRLIPASMVKPIDQLRDQTVRKLVQAAMDLNEDMAEFKSMAFDEVSAFIAISASDHGVSVGGLKGNVTLTTYDGQYRVQRAFSAVLVFDEQVQIAKSLVDECIKGWTSASHPAVQALINEVFRADAQGELPVNKVYELRRLQIDDEKWQKAMQILTDSIRVDHTRSYLRFYQRTDEGEFVPIPLDLATVRVGRLEEKVPQEII</sequence>
<comment type="caution">
    <text evidence="1">The sequence shown here is derived from an EMBL/GenBank/DDBJ whole genome shotgun (WGS) entry which is preliminary data.</text>
</comment>
<evidence type="ECO:0000313" key="1">
    <source>
        <dbReference type="EMBL" id="GAB0057442.1"/>
    </source>
</evidence>
<gene>
    <name evidence="1" type="ORF">SIID45300_01770</name>
</gene>
<dbReference type="RefSeq" id="WP_420905135.1">
    <property type="nucleotide sequence ID" value="NZ_BAAFGK010000004.1"/>
</dbReference>
<dbReference type="Pfam" id="PF11363">
    <property type="entry name" value="DUF3164"/>
    <property type="match status" value="1"/>
</dbReference>
<proteinExistence type="predicted"/>
<protein>
    <recommendedName>
        <fullName evidence="3">Sulfate transporter</fullName>
    </recommendedName>
</protein>
<keyword evidence="2" id="KW-1185">Reference proteome</keyword>
<dbReference type="Proteomes" id="UP001628193">
    <property type="component" value="Unassembled WGS sequence"/>
</dbReference>
<evidence type="ECO:0008006" key="3">
    <source>
        <dbReference type="Google" id="ProtNLM"/>
    </source>
</evidence>